<dbReference type="Proteomes" id="UP000011014">
    <property type="component" value="Unassembled WGS sequence"/>
</dbReference>
<dbReference type="PANTHER" id="PTHR11475">
    <property type="entry name" value="OXIDASE/PEROXIDASE"/>
    <property type="match status" value="1"/>
</dbReference>
<dbReference type="GO" id="GO:0008146">
    <property type="term" value="F:sulfotransferase activity"/>
    <property type="evidence" value="ECO:0007669"/>
    <property type="project" value="InterPro"/>
</dbReference>
<keyword evidence="4" id="KW-0479">Metal-binding</keyword>
<name>E4Y4Y2_OIKDI</name>
<reference evidence="6" key="1">
    <citation type="journal article" date="2010" name="Science">
        <title>Plasticity of animal genome architecture unmasked by rapid evolution of a pelagic tunicate.</title>
        <authorList>
            <person name="Denoeud F."/>
            <person name="Henriet S."/>
            <person name="Mungpakdee S."/>
            <person name="Aury J.M."/>
            <person name="Da Silva C."/>
            <person name="Brinkmann H."/>
            <person name="Mikhaleva J."/>
            <person name="Olsen L.C."/>
            <person name="Jubin C."/>
            <person name="Canestro C."/>
            <person name="Bouquet J.M."/>
            <person name="Danks G."/>
            <person name="Poulain J."/>
            <person name="Campsteijn C."/>
            <person name="Adamski M."/>
            <person name="Cross I."/>
            <person name="Yadetie F."/>
            <person name="Muffato M."/>
            <person name="Louis A."/>
            <person name="Butcher S."/>
            <person name="Tsagkogeorga G."/>
            <person name="Konrad A."/>
            <person name="Singh S."/>
            <person name="Jensen M.F."/>
            <person name="Cong E.H."/>
            <person name="Eikeseth-Otteraa H."/>
            <person name="Noel B."/>
            <person name="Anthouard V."/>
            <person name="Porcel B.M."/>
            <person name="Kachouri-Lafond R."/>
            <person name="Nishino A."/>
            <person name="Ugolini M."/>
            <person name="Chourrout P."/>
            <person name="Nishida H."/>
            <person name="Aasland R."/>
            <person name="Huzurbazar S."/>
            <person name="Westhof E."/>
            <person name="Delsuc F."/>
            <person name="Lehrach H."/>
            <person name="Reinhardt R."/>
            <person name="Weissenbach J."/>
            <person name="Roy S.W."/>
            <person name="Artiguenave F."/>
            <person name="Postlethwait J.H."/>
            <person name="Manak J.R."/>
            <person name="Thompson E.M."/>
            <person name="Jaillon O."/>
            <person name="Du Pasquier L."/>
            <person name="Boudinot P."/>
            <person name="Liberles D.A."/>
            <person name="Volff J.N."/>
            <person name="Philippe H."/>
            <person name="Lenhard B."/>
            <person name="Roest Crollius H."/>
            <person name="Wincker P."/>
            <person name="Chourrout D."/>
        </authorList>
    </citation>
    <scope>NUCLEOTIDE SEQUENCE [LARGE SCALE GENOMIC DNA]</scope>
</reference>
<feature type="binding site" description="axial binding residue" evidence="4">
    <location>
        <position position="405"/>
    </location>
    <ligand>
        <name>heme b</name>
        <dbReference type="ChEBI" id="CHEBI:60344"/>
    </ligand>
    <ligandPart>
        <name>Fe</name>
        <dbReference type="ChEBI" id="CHEBI:18248"/>
    </ligandPart>
</feature>
<dbReference type="EMBL" id="FN654282">
    <property type="protein sequence ID" value="CBY30730.1"/>
    <property type="molecule type" value="Genomic_DNA"/>
</dbReference>
<dbReference type="SUPFAM" id="SSF48113">
    <property type="entry name" value="Heme-dependent peroxidases"/>
    <property type="match status" value="1"/>
</dbReference>
<evidence type="ECO:0000256" key="4">
    <source>
        <dbReference type="PIRSR" id="PIRSR619791-2"/>
    </source>
</evidence>
<sequence>MERGLSPLQAIMHAHRRVRNGFTIAAMDDISKENERILHQVFNERSTEPLDVMVERAVNVTESFERQGNCDSSFPSLDGSCNANGDAARSMKAYTRLVSANYCNGRDSPRCAANGGALPSERAISLAMRSNTQRTISNDVSYAFTAWGQFITHDIIQTPDVLGSGDVPCDCTGTAPQCKEITLDNDPIITFPCLFIIRSSSQLGQSGQGTPVREQINQLSGFLDGTTVYGFTSKHRNLLTDSDGMHLRMQSVKGNHFLPSVDMINDNGIKDKFSTSSALNDKGHAELVAGDTRVLENPLLSSLHTLFARLHNNAVDQLRTINPGWNKSRVFAEARLFVIGVMKEINYNEHMPLMVGDPGMAVMNNIGRGKKENKKRANPDGHVPPSQDNPSIRNEFAAAAYRFGHSMVPDDFKSANTDMSEKRSAKLENNFFDPDLLFRDGAGACLRGMASMEAANVGGHYADATNHKLFKPNTLNHGVDLLAINLARGREHGLGTYHELRDWCMNHDDYGIMYNGLPSMQNGWNNVRNMYNNDGDVDLYVGLLMEQPMQNAEVGPTAGCIIVDQFLALRDGDKFHHEKQGVFSSGQLNTIKGWTLSKALCNAMEGMGSIQANLFKKAGTGQNINCNSRNMAGMDMTAWRDESAQSGTGDVGEGEEEDCVDRFGNVLVPPEGCSCKKAKKNKCPGICRDPKNNGAEVNIPEGCSCKAAIKNKCPPPAGFCFHKKLKVQFEAICGDGKANCKRAMKNSCSGICHNGDFENTLLTASKPEGCKKCKTCIQDIDFSQRKNKSGKKNANKNRDVFLKDEIKEEKSKIVKPKMEDLLKTYRDYCSDSKLTKILINRASTLEGLSKGGVQFSTCVTAKSASTALTQMFLEITGFITDPINPKKINKDSFKFIFFRDPMERIFSGWKDKINGTVDREMYYEYPGKDIIRKEFKLAEDFEFPKKKMEAHAMGYFVSFQMFARWLVRDENYKSNIHWNTVQSSCDICAFDFDFIGLIVEMERDMRRLMKELKVESPTYDEIKKGFQSANAHSTKNSKLKINEEFARMTEIERAKLVEIYIDDYAAFGLPIPDFAK</sequence>
<dbReference type="Pfam" id="PF03098">
    <property type="entry name" value="An_peroxidase"/>
    <property type="match status" value="1"/>
</dbReference>
<feature type="region of interest" description="Disordered" evidence="5">
    <location>
        <begin position="370"/>
        <end position="391"/>
    </location>
</feature>
<evidence type="ECO:0000256" key="2">
    <source>
        <dbReference type="ARBA" id="ARBA00022525"/>
    </source>
</evidence>
<dbReference type="GO" id="GO:0020037">
    <property type="term" value="F:heme binding"/>
    <property type="evidence" value="ECO:0007669"/>
    <property type="project" value="InterPro"/>
</dbReference>
<dbReference type="AlphaFoldDB" id="E4Y4Y2"/>
<dbReference type="PANTHER" id="PTHR11475:SF4">
    <property type="entry name" value="CHORION PEROXIDASE"/>
    <property type="match status" value="1"/>
</dbReference>
<dbReference type="GO" id="GO:0046872">
    <property type="term" value="F:metal ion binding"/>
    <property type="evidence" value="ECO:0007669"/>
    <property type="project" value="UniProtKB-KW"/>
</dbReference>
<dbReference type="GO" id="GO:0005576">
    <property type="term" value="C:extracellular region"/>
    <property type="evidence" value="ECO:0007669"/>
    <property type="project" value="UniProtKB-SubCell"/>
</dbReference>
<keyword evidence="4" id="KW-0408">Iron</keyword>
<proteinExistence type="predicted"/>
<evidence type="ECO:0000256" key="5">
    <source>
        <dbReference type="SAM" id="MobiDB-lite"/>
    </source>
</evidence>
<dbReference type="InterPro" id="IPR019791">
    <property type="entry name" value="Haem_peroxidase_animal"/>
</dbReference>
<accession>E4Y4Y2</accession>
<evidence type="ECO:0000256" key="3">
    <source>
        <dbReference type="ARBA" id="ARBA00023180"/>
    </source>
</evidence>
<dbReference type="InterPro" id="IPR010255">
    <property type="entry name" value="Haem_peroxidase_sf"/>
</dbReference>
<dbReference type="GO" id="GO:0016020">
    <property type="term" value="C:membrane"/>
    <property type="evidence" value="ECO:0007669"/>
    <property type="project" value="InterPro"/>
</dbReference>
<keyword evidence="2" id="KW-0964">Secreted</keyword>
<dbReference type="GO" id="GO:0004601">
    <property type="term" value="F:peroxidase activity"/>
    <property type="evidence" value="ECO:0007669"/>
    <property type="project" value="InterPro"/>
</dbReference>
<dbReference type="InterPro" id="IPR005331">
    <property type="entry name" value="Sulfotransferase"/>
</dbReference>
<evidence type="ECO:0000256" key="1">
    <source>
        <dbReference type="ARBA" id="ARBA00004613"/>
    </source>
</evidence>
<evidence type="ECO:0000313" key="6">
    <source>
        <dbReference type="EMBL" id="CBY30730.1"/>
    </source>
</evidence>
<dbReference type="InterPro" id="IPR037120">
    <property type="entry name" value="Haem_peroxidase_sf_animal"/>
</dbReference>
<dbReference type="GO" id="GO:0006979">
    <property type="term" value="P:response to oxidative stress"/>
    <property type="evidence" value="ECO:0007669"/>
    <property type="project" value="InterPro"/>
</dbReference>
<protein>
    <submittedName>
        <fullName evidence="6">Uncharacterized protein</fullName>
    </submittedName>
</protein>
<comment type="subcellular location">
    <subcellularLocation>
        <location evidence="1">Secreted</location>
    </subcellularLocation>
</comment>
<dbReference type="Pfam" id="PF03567">
    <property type="entry name" value="Sulfotransfer_2"/>
    <property type="match status" value="1"/>
</dbReference>
<keyword evidence="4" id="KW-0349">Heme</keyword>
<gene>
    <name evidence="6" type="ORF">GSOID_T00018617001</name>
</gene>
<dbReference type="CDD" id="cd09823">
    <property type="entry name" value="peroxinectin_like"/>
    <property type="match status" value="1"/>
</dbReference>
<organism evidence="6">
    <name type="scientific">Oikopleura dioica</name>
    <name type="common">Tunicate</name>
    <dbReference type="NCBI Taxonomy" id="34765"/>
    <lineage>
        <taxon>Eukaryota</taxon>
        <taxon>Metazoa</taxon>
        <taxon>Chordata</taxon>
        <taxon>Tunicata</taxon>
        <taxon>Appendicularia</taxon>
        <taxon>Copelata</taxon>
        <taxon>Oikopleuridae</taxon>
        <taxon>Oikopleura</taxon>
    </lineage>
</organism>
<dbReference type="Gene3D" id="1.10.640.10">
    <property type="entry name" value="Haem peroxidase domain superfamily, animal type"/>
    <property type="match status" value="1"/>
</dbReference>
<dbReference type="PROSITE" id="PS50292">
    <property type="entry name" value="PEROXIDASE_3"/>
    <property type="match status" value="1"/>
</dbReference>
<dbReference type="PRINTS" id="PR00457">
    <property type="entry name" value="ANPEROXIDASE"/>
</dbReference>
<keyword evidence="3" id="KW-0325">Glycoprotein</keyword>